<organism evidence="1 2">
    <name type="scientific">Pseudoflavonifractor hominis</name>
    <dbReference type="NCBI Taxonomy" id="2763059"/>
    <lineage>
        <taxon>Bacteria</taxon>
        <taxon>Bacillati</taxon>
        <taxon>Bacillota</taxon>
        <taxon>Clostridia</taxon>
        <taxon>Eubacteriales</taxon>
        <taxon>Oscillospiraceae</taxon>
        <taxon>Pseudoflavonifractor</taxon>
    </lineage>
</organism>
<dbReference type="NCBIfam" id="TIGR03172">
    <property type="entry name" value="selenium cofactor biosynthesis protein YqeC"/>
    <property type="match status" value="1"/>
</dbReference>
<evidence type="ECO:0000313" key="2">
    <source>
        <dbReference type="Proteomes" id="UP000660021"/>
    </source>
</evidence>
<comment type="caution">
    <text evidence="1">The sequence shown here is derived from an EMBL/GenBank/DDBJ whole genome shotgun (WGS) entry which is preliminary data.</text>
</comment>
<keyword evidence="2" id="KW-1185">Reference proteome</keyword>
<dbReference type="EMBL" id="JACOPR010000002">
    <property type="protein sequence ID" value="MBC5730219.1"/>
    <property type="molecule type" value="Genomic_DNA"/>
</dbReference>
<sequence>MGLWSDLHLDMDRHRAVTLVGGGGKTTTMYALAREAREAGKRVIVTTTTHIMPHPRIFLTDDPAPEHLRQCLERHGIITLGTLGRADKLCGTGEIGLCRSVADVVLVEGDGARIRPLKIPADHEPVIPPESDAVVAVAGMDALDKPIGEICHRADLVAAFLGKTLEDKVTEADMTAILSSERGSRKNVAPGMAYRCLLNKTDTPALRERARVIAAGLDRLGIFTLIKSYEEKERGGLCWF</sequence>
<dbReference type="RefSeq" id="WP_101692612.1">
    <property type="nucleotide sequence ID" value="NZ_JACOPR010000002.1"/>
</dbReference>
<dbReference type="Proteomes" id="UP000660021">
    <property type="component" value="Unassembled WGS sequence"/>
</dbReference>
<gene>
    <name evidence="1" type="primary">yqeC</name>
    <name evidence="1" type="ORF">H8S34_05135</name>
</gene>
<reference evidence="1 2" key="1">
    <citation type="submission" date="2020-08" db="EMBL/GenBank/DDBJ databases">
        <title>Genome public.</title>
        <authorList>
            <person name="Liu C."/>
            <person name="Sun Q."/>
        </authorList>
    </citation>
    <scope>NUCLEOTIDE SEQUENCE [LARGE SCALE GENOMIC DNA]</scope>
    <source>
        <strain evidence="1 2">New-38</strain>
    </source>
</reference>
<proteinExistence type="predicted"/>
<dbReference type="InterPro" id="IPR017587">
    <property type="entry name" value="YqeC"/>
</dbReference>
<name>A0ABR7HRS6_9FIRM</name>
<protein>
    <submittedName>
        <fullName evidence="1">Selenium-dependent hydroxylase accessory protein YqeC</fullName>
    </submittedName>
</protein>
<accession>A0ABR7HRS6</accession>
<dbReference type="Pfam" id="PF19842">
    <property type="entry name" value="YqeC"/>
    <property type="match status" value="1"/>
</dbReference>
<evidence type="ECO:0000313" key="1">
    <source>
        <dbReference type="EMBL" id="MBC5730219.1"/>
    </source>
</evidence>